<dbReference type="AlphaFoldDB" id="A0A8S3A2G0"/>
<gene>
    <name evidence="2" type="ORF">GIL414_LOCUS41618</name>
    <name evidence="1" type="ORF">SMN809_LOCUS17149</name>
</gene>
<dbReference type="EMBL" id="CAJOBI010007863">
    <property type="protein sequence ID" value="CAF4096991.1"/>
    <property type="molecule type" value="Genomic_DNA"/>
</dbReference>
<protein>
    <submittedName>
        <fullName evidence="2">Uncharacterized protein</fullName>
    </submittedName>
</protein>
<evidence type="ECO:0000313" key="3">
    <source>
        <dbReference type="Proteomes" id="UP000681720"/>
    </source>
</evidence>
<accession>A0A8S3A2G0</accession>
<organism evidence="2 3">
    <name type="scientific">Rotaria magnacalcarata</name>
    <dbReference type="NCBI Taxonomy" id="392030"/>
    <lineage>
        <taxon>Eukaryota</taxon>
        <taxon>Metazoa</taxon>
        <taxon>Spiralia</taxon>
        <taxon>Gnathifera</taxon>
        <taxon>Rotifera</taxon>
        <taxon>Eurotatoria</taxon>
        <taxon>Bdelloidea</taxon>
        <taxon>Philodinida</taxon>
        <taxon>Philodinidae</taxon>
        <taxon>Rotaria</taxon>
    </lineage>
</organism>
<name>A0A8S3A2G0_9BILA</name>
<dbReference type="Proteomes" id="UP000676336">
    <property type="component" value="Unassembled WGS sequence"/>
</dbReference>
<comment type="caution">
    <text evidence="2">The sequence shown here is derived from an EMBL/GenBank/DDBJ whole genome shotgun (WGS) entry which is preliminary data.</text>
</comment>
<dbReference type="Proteomes" id="UP000681720">
    <property type="component" value="Unassembled WGS sequence"/>
</dbReference>
<reference evidence="2" key="1">
    <citation type="submission" date="2021-02" db="EMBL/GenBank/DDBJ databases">
        <authorList>
            <person name="Nowell W R."/>
        </authorList>
    </citation>
    <scope>NUCLEOTIDE SEQUENCE</scope>
</reference>
<proteinExistence type="predicted"/>
<evidence type="ECO:0000313" key="2">
    <source>
        <dbReference type="EMBL" id="CAF4664405.1"/>
    </source>
</evidence>
<evidence type="ECO:0000313" key="1">
    <source>
        <dbReference type="EMBL" id="CAF4096991.1"/>
    </source>
</evidence>
<dbReference type="EMBL" id="CAJOBJ010118405">
    <property type="protein sequence ID" value="CAF4664405.1"/>
    <property type="molecule type" value="Genomic_DNA"/>
</dbReference>
<sequence length="168" mass="19469">MCPSKHHVWHYHCCRSQFEPIEDIPDIMVCNSIQIIQELTIVAVITSIGLIEQRYICSKCYSANVECNDKTIKYIVCKSRSLYIKYSVGQKQMKLNVININQKTFKLFVKTSQIEALLEESNHHERCQNDLIEDENFLFPLSSINILINFNPKTMNINTIALNNIGKN</sequence>